<dbReference type="OrthoDB" id="7031893at2"/>
<dbReference type="RefSeq" id="WP_150691303.1">
    <property type="nucleotide sequence ID" value="NZ_CABPSJ010000006.1"/>
</dbReference>
<dbReference type="Proteomes" id="UP000337189">
    <property type="component" value="Unassembled WGS sequence"/>
</dbReference>
<sequence length="332" mass="35251">MNDLFAGRRVKCLWAIVAGALLITGCDSRSVSGVYVSHTDNQAALLQITETPDHRFTGTLRHTTLNNDGTLSSGDANVSGSVDGGSITLTVLAAILPIGKNFSGAVTRDGIDLNFANGNQTAVQHFARGRPSDFESAVAQLNQIGQPIVAARRHGQQVDQLNRQVGVLASDINRFVASADQHIKRLSKAKAYYERAVIVEQAKLTQAQRLKASGNSIAQGQAAMIVAQMGGDKSQLSMADDGLDRTHNDAISTENSLNARISAWRGTCLDGGAVKRGDAIPDMGPCKALSQAVASYNATVPVLHDAFSTAQNARTQSNARLALIWRSADQME</sequence>
<name>A0A5E4XWX6_9BURK</name>
<protein>
    <submittedName>
        <fullName evidence="1">Uncharacterized protein</fullName>
    </submittedName>
</protein>
<dbReference type="EMBL" id="CABPSJ010000006">
    <property type="protein sequence ID" value="VVE41001.1"/>
    <property type="molecule type" value="Genomic_DNA"/>
</dbReference>
<gene>
    <name evidence="1" type="ORF">PCO31110_04207</name>
</gene>
<reference evidence="1 2" key="1">
    <citation type="submission" date="2019-08" db="EMBL/GenBank/DDBJ databases">
        <authorList>
            <person name="Peeters C."/>
        </authorList>
    </citation>
    <scope>NUCLEOTIDE SEQUENCE [LARGE SCALE GENOMIC DNA]</scope>
    <source>
        <strain evidence="1 2">LMG 31110</strain>
    </source>
</reference>
<accession>A0A5E4XWX6</accession>
<dbReference type="GeneID" id="47012599"/>
<evidence type="ECO:0000313" key="2">
    <source>
        <dbReference type="Proteomes" id="UP000337189"/>
    </source>
</evidence>
<dbReference type="AlphaFoldDB" id="A0A5E4XWX6"/>
<evidence type="ECO:0000313" key="1">
    <source>
        <dbReference type="EMBL" id="VVE41001.1"/>
    </source>
</evidence>
<organism evidence="1 2">
    <name type="scientific">Pandoraea communis</name>
    <dbReference type="NCBI Taxonomy" id="2508297"/>
    <lineage>
        <taxon>Bacteria</taxon>
        <taxon>Pseudomonadati</taxon>
        <taxon>Pseudomonadota</taxon>
        <taxon>Betaproteobacteria</taxon>
        <taxon>Burkholderiales</taxon>
        <taxon>Burkholderiaceae</taxon>
        <taxon>Pandoraea</taxon>
    </lineage>
</organism>
<proteinExistence type="predicted"/>